<comment type="caution">
    <text evidence="5">The sequence shown here is derived from an EMBL/GenBank/DDBJ whole genome shotgun (WGS) entry which is preliminary data.</text>
</comment>
<dbReference type="GO" id="GO:0044611">
    <property type="term" value="C:nuclear pore inner ring"/>
    <property type="evidence" value="ECO:0007669"/>
    <property type="project" value="TreeGrafter"/>
</dbReference>
<dbReference type="STRING" id="400727.A0A2T7NP08"/>
<dbReference type="GO" id="GO:0006405">
    <property type="term" value="P:RNA export from nucleus"/>
    <property type="evidence" value="ECO:0007669"/>
    <property type="project" value="TreeGrafter"/>
</dbReference>
<gene>
    <name evidence="5" type="ORF">C0Q70_16170</name>
</gene>
<dbReference type="GO" id="GO:0036228">
    <property type="term" value="P:protein localization to nuclear inner membrane"/>
    <property type="evidence" value="ECO:0007669"/>
    <property type="project" value="TreeGrafter"/>
</dbReference>
<organism evidence="5 6">
    <name type="scientific">Pomacea canaliculata</name>
    <name type="common">Golden apple snail</name>
    <dbReference type="NCBI Taxonomy" id="400727"/>
    <lineage>
        <taxon>Eukaryota</taxon>
        <taxon>Metazoa</taxon>
        <taxon>Spiralia</taxon>
        <taxon>Lophotrochozoa</taxon>
        <taxon>Mollusca</taxon>
        <taxon>Gastropoda</taxon>
        <taxon>Caenogastropoda</taxon>
        <taxon>Architaenioglossa</taxon>
        <taxon>Ampullarioidea</taxon>
        <taxon>Ampullariidae</taxon>
        <taxon>Pomacea</taxon>
    </lineage>
</organism>
<name>A0A2T7NP08_POMCA</name>
<keyword evidence="2" id="KW-0813">Transport</keyword>
<dbReference type="GO" id="GO:0006606">
    <property type="term" value="P:protein import into nucleus"/>
    <property type="evidence" value="ECO:0007669"/>
    <property type="project" value="TreeGrafter"/>
</dbReference>
<sequence>MASILGGGLPPLSLQDVLENSGRLVDKFLQDDRSYLDLSEQLQVHSHNQPNSSGLHDFDYPSLIEAGLGLEALPEVTSVKRLPLPPELTEQFDRMQCNCMMGLFPEIERAFLTIDSDIFVWKYEDGGDLAYFDGLNETILSVALIKPKPRIFQPHIQHLLCLATPVDIVLLGVSFSKFHDGEGGEGSRGEMHLLPEPLYSIPTDNTFITAITGTDQGRIFMAGKDGALYELIYQAEDGWFSRKCRKVCHSTSSLSFLVPSFLNFSFSQDDPLVQISIDNSRHILYGRTQKGSIQVYDLGQNGEGMSRVASISQHTILNSAALIARTVEKSNFKSIVHISAVTSDESANIHLIAVTQSGVRLYFTTSPFGSQCMSPSMLSLVHVRLPPGFSAGAITQRPTNVHTAYHSHGTLLLMSSQNEDSDMLWVINSDSFPFQKQLMETHTSLLVDGRTWTMGEIRRPEIKAQIPPGTVQRPDPPVVVTQHIEPARTFIILTAQGSHIMRKLRPVEQLRQLLIDCGGPDAEEVKAFFRLHKLDQACATCLVLACSRSPTEQQVADWARMAFFMYGGEAQYNFGSQALPFNQLPLAQHLLLVAIA</sequence>
<dbReference type="GO" id="GO:0017056">
    <property type="term" value="F:structural constituent of nuclear pore"/>
    <property type="evidence" value="ECO:0007669"/>
    <property type="project" value="InterPro"/>
</dbReference>
<evidence type="ECO:0000313" key="6">
    <source>
        <dbReference type="Proteomes" id="UP000245119"/>
    </source>
</evidence>
<dbReference type="InterPro" id="IPR014908">
    <property type="entry name" value="Nucleoporin_Nup133/Nup155_N"/>
</dbReference>
<dbReference type="InterPro" id="IPR004870">
    <property type="entry name" value="Nucleoporin_Nup155"/>
</dbReference>
<evidence type="ECO:0000256" key="1">
    <source>
        <dbReference type="ARBA" id="ARBA00004123"/>
    </source>
</evidence>
<dbReference type="Proteomes" id="UP000245119">
    <property type="component" value="Linkage Group LG10"/>
</dbReference>
<keyword evidence="3" id="KW-0539">Nucleus</keyword>
<evidence type="ECO:0000256" key="2">
    <source>
        <dbReference type="ARBA" id="ARBA00022448"/>
    </source>
</evidence>
<dbReference type="EMBL" id="PZQS01000010">
    <property type="protein sequence ID" value="PVD22910.1"/>
    <property type="molecule type" value="Genomic_DNA"/>
</dbReference>
<dbReference type="Pfam" id="PF08801">
    <property type="entry name" value="Nucleoporin_N"/>
    <property type="match status" value="1"/>
</dbReference>
<accession>A0A2T7NP08</accession>
<evidence type="ECO:0000313" key="5">
    <source>
        <dbReference type="EMBL" id="PVD22910.1"/>
    </source>
</evidence>
<reference evidence="5 6" key="1">
    <citation type="submission" date="2018-04" db="EMBL/GenBank/DDBJ databases">
        <title>The genome of golden apple snail Pomacea canaliculata provides insight into stress tolerance and invasive adaptation.</title>
        <authorList>
            <person name="Liu C."/>
            <person name="Liu B."/>
            <person name="Ren Y."/>
            <person name="Zhang Y."/>
            <person name="Wang H."/>
            <person name="Li S."/>
            <person name="Jiang F."/>
            <person name="Yin L."/>
            <person name="Zhang G."/>
            <person name="Qian W."/>
            <person name="Fan W."/>
        </authorList>
    </citation>
    <scope>NUCLEOTIDE SEQUENCE [LARGE SCALE GENOMIC DNA]</scope>
    <source>
        <strain evidence="5">SZHN2017</strain>
        <tissue evidence="5">Muscle</tissue>
    </source>
</reference>
<dbReference type="OrthoDB" id="338970at2759"/>
<protein>
    <recommendedName>
        <fullName evidence="4">Nucleoporin Nup133/Nup155-like N-terminal domain-containing protein</fullName>
    </recommendedName>
</protein>
<dbReference type="PANTHER" id="PTHR10350">
    <property type="entry name" value="NUCLEAR PORE COMPLEX PROTEIN NUP155"/>
    <property type="match status" value="1"/>
</dbReference>
<dbReference type="GO" id="GO:0000972">
    <property type="term" value="P:transcription-dependent tethering of RNA polymerase II gene DNA at nuclear periphery"/>
    <property type="evidence" value="ECO:0007669"/>
    <property type="project" value="TreeGrafter"/>
</dbReference>
<keyword evidence="6" id="KW-1185">Reference proteome</keyword>
<dbReference type="PANTHER" id="PTHR10350:SF6">
    <property type="entry name" value="NUCLEAR PORE COMPLEX PROTEIN NUP155"/>
    <property type="match status" value="1"/>
</dbReference>
<feature type="domain" description="Nucleoporin Nup133/Nup155-like N-terminal" evidence="4">
    <location>
        <begin position="74"/>
        <end position="500"/>
    </location>
</feature>
<evidence type="ECO:0000256" key="3">
    <source>
        <dbReference type="ARBA" id="ARBA00023242"/>
    </source>
</evidence>
<comment type="subcellular location">
    <subcellularLocation>
        <location evidence="1">Nucleus</location>
    </subcellularLocation>
</comment>
<dbReference type="Gene3D" id="1.20.58.1780">
    <property type="match status" value="1"/>
</dbReference>
<evidence type="ECO:0000259" key="4">
    <source>
        <dbReference type="Pfam" id="PF08801"/>
    </source>
</evidence>
<dbReference type="AlphaFoldDB" id="A0A2T7NP08"/>
<proteinExistence type="predicted"/>